<dbReference type="Bgee" id="ENSCJAG00000066215">
    <property type="expression patterns" value="Expressed in heart"/>
</dbReference>
<name>A0A5F4WD22_CALJA</name>
<dbReference type="GeneTree" id="ENSGT00940000170471"/>
<reference evidence="1" key="1">
    <citation type="submission" date="2009-03" db="EMBL/GenBank/DDBJ databases">
        <authorList>
            <person name="Warren W."/>
            <person name="Ye L."/>
            <person name="Minx P."/>
            <person name="Worley K."/>
            <person name="Gibbs R."/>
            <person name="Wilson R.K."/>
        </authorList>
    </citation>
    <scope>NUCLEOTIDE SEQUENCE [LARGE SCALE GENOMIC DNA]</scope>
</reference>
<protein>
    <submittedName>
        <fullName evidence="1">Uncharacterized protein</fullName>
    </submittedName>
</protein>
<reference evidence="1" key="3">
    <citation type="submission" date="2025-09" db="UniProtKB">
        <authorList>
            <consortium name="Ensembl"/>
        </authorList>
    </citation>
    <scope>IDENTIFICATION</scope>
</reference>
<dbReference type="AlphaFoldDB" id="A0A5F4WD22"/>
<dbReference type="Proteomes" id="UP000008225">
    <property type="component" value="Chromosome 13"/>
</dbReference>
<organism evidence="1 2">
    <name type="scientific">Callithrix jacchus</name>
    <name type="common">White-tufted-ear marmoset</name>
    <name type="synonym">Simia Jacchus</name>
    <dbReference type="NCBI Taxonomy" id="9483"/>
    <lineage>
        <taxon>Eukaryota</taxon>
        <taxon>Metazoa</taxon>
        <taxon>Chordata</taxon>
        <taxon>Craniata</taxon>
        <taxon>Vertebrata</taxon>
        <taxon>Euteleostomi</taxon>
        <taxon>Mammalia</taxon>
        <taxon>Eutheria</taxon>
        <taxon>Euarchontoglires</taxon>
        <taxon>Primates</taxon>
        <taxon>Haplorrhini</taxon>
        <taxon>Platyrrhini</taxon>
        <taxon>Cebidae</taxon>
        <taxon>Callitrichinae</taxon>
        <taxon>Callithrix</taxon>
        <taxon>Callithrix</taxon>
    </lineage>
</organism>
<evidence type="ECO:0000313" key="2">
    <source>
        <dbReference type="Proteomes" id="UP000008225"/>
    </source>
</evidence>
<dbReference type="PANTHER" id="PTHR46254:SF3">
    <property type="entry name" value="SECRETED PROTEIN"/>
    <property type="match status" value="1"/>
</dbReference>
<dbReference type="PANTHER" id="PTHR46254">
    <property type="entry name" value="PROTEIN GVQW1-RELATED"/>
    <property type="match status" value="1"/>
</dbReference>
<dbReference type="Ensembl" id="ENSCJAT00000103426.2">
    <property type="protein sequence ID" value="ENSCJAP00000075594.2"/>
    <property type="gene ID" value="ENSCJAG00000066215.2"/>
</dbReference>
<proteinExistence type="predicted"/>
<dbReference type="InParanoid" id="A0A5F4WD22"/>
<sequence>MLLRSIIFQKMTPRSTNFKVFAFFFLRRSFALVTQAGVQWRNLSSPQPPPSGFRQFSCLSLLSSWDYRHVPLCPANFLYF</sequence>
<accession>A0A5F4WD22</accession>
<evidence type="ECO:0000313" key="1">
    <source>
        <dbReference type="Ensembl" id="ENSCJAP00000075594.2"/>
    </source>
</evidence>
<reference evidence="1" key="2">
    <citation type="submission" date="2025-08" db="UniProtKB">
        <authorList>
            <consortium name="Ensembl"/>
        </authorList>
    </citation>
    <scope>IDENTIFICATION</scope>
</reference>
<keyword evidence="2" id="KW-1185">Reference proteome</keyword>